<evidence type="ECO:0000313" key="2">
    <source>
        <dbReference type="Proteomes" id="UP001164539"/>
    </source>
</evidence>
<dbReference type="Proteomes" id="UP001164539">
    <property type="component" value="Chromosome 7"/>
</dbReference>
<keyword evidence="2" id="KW-1185">Reference proteome</keyword>
<evidence type="ECO:0000313" key="1">
    <source>
        <dbReference type="EMBL" id="KAJ4715364.1"/>
    </source>
</evidence>
<protein>
    <submittedName>
        <fullName evidence="1">Uncharacterized protein</fullName>
    </submittedName>
</protein>
<sequence length="309" mass="34329">MGTRHAPEDATYAKWNEEDSMIMSWLWNSMIPACGEDVAILQKFLERGRIFEFLAGLNIDFDQIRVQILGKEVLLSLEGVFSIIWAEESRQGVMIDNPINEGSAMNSTKDGHNIDTNRNERGKGGNRGGQFRGQAHMTNAENIPGEKPNQDGLETLKEEIEKLKSMLNSVGKPGSLCSMAQSESSAFAARGHFHGANPDNRQNKGHLWCDHCRKPGHYKETCWKIHGKPLNWKPKSWGDRESHGNVAATTSPTAEGKNDTSESAPFTKAQLEVLQKLLSQSSNSTQPTTQGTRMLAMRGLGFGEEDWQC</sequence>
<gene>
    <name evidence="1" type="ORF">OWV82_013731</name>
</gene>
<comment type="caution">
    <text evidence="1">The sequence shown here is derived from an EMBL/GenBank/DDBJ whole genome shotgun (WGS) entry which is preliminary data.</text>
</comment>
<accession>A0ACC1XXC3</accession>
<name>A0ACC1XXC3_MELAZ</name>
<proteinExistence type="predicted"/>
<dbReference type="EMBL" id="CM051400">
    <property type="protein sequence ID" value="KAJ4715364.1"/>
    <property type="molecule type" value="Genomic_DNA"/>
</dbReference>
<organism evidence="1 2">
    <name type="scientific">Melia azedarach</name>
    <name type="common">Chinaberry tree</name>
    <dbReference type="NCBI Taxonomy" id="155640"/>
    <lineage>
        <taxon>Eukaryota</taxon>
        <taxon>Viridiplantae</taxon>
        <taxon>Streptophyta</taxon>
        <taxon>Embryophyta</taxon>
        <taxon>Tracheophyta</taxon>
        <taxon>Spermatophyta</taxon>
        <taxon>Magnoliopsida</taxon>
        <taxon>eudicotyledons</taxon>
        <taxon>Gunneridae</taxon>
        <taxon>Pentapetalae</taxon>
        <taxon>rosids</taxon>
        <taxon>malvids</taxon>
        <taxon>Sapindales</taxon>
        <taxon>Meliaceae</taxon>
        <taxon>Melia</taxon>
    </lineage>
</organism>
<reference evidence="1 2" key="1">
    <citation type="journal article" date="2023" name="Science">
        <title>Complex scaffold remodeling in plant triterpene biosynthesis.</title>
        <authorList>
            <person name="De La Pena R."/>
            <person name="Hodgson H."/>
            <person name="Liu J.C."/>
            <person name="Stephenson M.J."/>
            <person name="Martin A.C."/>
            <person name="Owen C."/>
            <person name="Harkess A."/>
            <person name="Leebens-Mack J."/>
            <person name="Jimenez L.E."/>
            <person name="Osbourn A."/>
            <person name="Sattely E.S."/>
        </authorList>
    </citation>
    <scope>NUCLEOTIDE SEQUENCE [LARGE SCALE GENOMIC DNA]</scope>
    <source>
        <strain evidence="2">cv. JPN11</strain>
        <tissue evidence="1">Leaf</tissue>
    </source>
</reference>